<dbReference type="InterPro" id="IPR036412">
    <property type="entry name" value="HAD-like_sf"/>
</dbReference>
<evidence type="ECO:0000313" key="2">
    <source>
        <dbReference type="Proteomes" id="UP001190700"/>
    </source>
</evidence>
<dbReference type="Pfam" id="PF13344">
    <property type="entry name" value="Hydrolase_6"/>
    <property type="match status" value="1"/>
</dbReference>
<dbReference type="Gene3D" id="3.40.50.1000">
    <property type="entry name" value="HAD superfamily/HAD-like"/>
    <property type="match status" value="2"/>
</dbReference>
<dbReference type="AlphaFoldDB" id="A0AAE0BE74"/>
<dbReference type="PANTHER" id="PTHR14269">
    <property type="entry name" value="CDP-DIACYLGLYCEROL--GLYCEROL-3-PHOSPHATE 3-PHOSPHATIDYLTRANSFERASE-RELATED"/>
    <property type="match status" value="1"/>
</dbReference>
<dbReference type="Proteomes" id="UP001190700">
    <property type="component" value="Unassembled WGS sequence"/>
</dbReference>
<dbReference type="Pfam" id="PF13242">
    <property type="entry name" value="Hydrolase_like"/>
    <property type="match status" value="1"/>
</dbReference>
<sequence length="375" mass="40866">MPFWASTNRWLQTISATRFAQAPLLRPASHLLGTNSTRHSYASTPSDGPNQTGGGFGIVFDVDGVLLKGSTVVPSAGPAIRKLLALQVPFVVLTNGGGMLESARSELLSRKLDAEFKPSQIIQSHTPMRQLVEEHAEDNVLLVGKRYENLKAVAASYGFKKVTTVEDMHIHHPRLYPDIKPGSDEVPQGFPQEPVKAVLIMNDPTFWGREVQVCIDVLRCNGSGDLGHQTVPAGTQHVKLYNSCSDLEYSTELPVPRLGAGAFKEALSTLFLKTTGHPLQQVEFGKPEVASYKFAEMTLCQNVGEEGALPERFYMVGDNPKTDIRGARASGSHWTSVMTRTGMFVEGENDGEHPADMVVNDVGEAVDWILAQEGL</sequence>
<dbReference type="PANTHER" id="PTHR14269:SF4">
    <property type="entry name" value="CAT EYE SYNDROME CRITICAL REGION PROTEIN 5"/>
    <property type="match status" value="1"/>
</dbReference>
<dbReference type="NCBIfam" id="TIGR01460">
    <property type="entry name" value="HAD-SF-IIA"/>
    <property type="match status" value="1"/>
</dbReference>
<proteinExistence type="predicted"/>
<dbReference type="InterPro" id="IPR006357">
    <property type="entry name" value="HAD-SF_hydro_IIA"/>
</dbReference>
<dbReference type="NCBIfam" id="TIGR01456">
    <property type="entry name" value="CECR5"/>
    <property type="match status" value="1"/>
</dbReference>
<dbReference type="GO" id="GO:0005739">
    <property type="term" value="C:mitochondrion"/>
    <property type="evidence" value="ECO:0007669"/>
    <property type="project" value="TreeGrafter"/>
</dbReference>
<accession>A0AAE0BE74</accession>
<dbReference type="InterPro" id="IPR023214">
    <property type="entry name" value="HAD_sf"/>
</dbReference>
<dbReference type="EMBL" id="LGRX02035444">
    <property type="protein sequence ID" value="KAK3234841.1"/>
    <property type="molecule type" value="Genomic_DNA"/>
</dbReference>
<keyword evidence="2" id="KW-1185">Reference proteome</keyword>
<evidence type="ECO:0000313" key="1">
    <source>
        <dbReference type="EMBL" id="KAK3234841.1"/>
    </source>
</evidence>
<dbReference type="InterPro" id="IPR006353">
    <property type="entry name" value="HAD-SF_hydro_IIA_CECR5"/>
</dbReference>
<comment type="caution">
    <text evidence="1">The sequence shown here is derived from an EMBL/GenBank/DDBJ whole genome shotgun (WGS) entry which is preliminary data.</text>
</comment>
<gene>
    <name evidence="1" type="ORF">CYMTET_54920</name>
</gene>
<dbReference type="GO" id="GO:0046474">
    <property type="term" value="P:glycerophospholipid biosynthetic process"/>
    <property type="evidence" value="ECO:0007669"/>
    <property type="project" value="TreeGrafter"/>
</dbReference>
<dbReference type="SUPFAM" id="SSF56784">
    <property type="entry name" value="HAD-like"/>
    <property type="match status" value="1"/>
</dbReference>
<reference evidence="1 2" key="1">
    <citation type="journal article" date="2015" name="Genome Biol. Evol.">
        <title>Comparative Genomics of a Bacterivorous Green Alga Reveals Evolutionary Causalities and Consequences of Phago-Mixotrophic Mode of Nutrition.</title>
        <authorList>
            <person name="Burns J.A."/>
            <person name="Paasch A."/>
            <person name="Narechania A."/>
            <person name="Kim E."/>
        </authorList>
    </citation>
    <scope>NUCLEOTIDE SEQUENCE [LARGE SCALE GENOMIC DNA]</scope>
    <source>
        <strain evidence="1 2">PLY_AMNH</strain>
    </source>
</reference>
<dbReference type="InterPro" id="IPR050324">
    <property type="entry name" value="CDP-alcohol_PTase-I"/>
</dbReference>
<protein>
    <submittedName>
        <fullName evidence="1">Uncharacterized protein</fullName>
    </submittedName>
</protein>
<name>A0AAE0BE74_9CHLO</name>
<organism evidence="1 2">
    <name type="scientific">Cymbomonas tetramitiformis</name>
    <dbReference type="NCBI Taxonomy" id="36881"/>
    <lineage>
        <taxon>Eukaryota</taxon>
        <taxon>Viridiplantae</taxon>
        <taxon>Chlorophyta</taxon>
        <taxon>Pyramimonadophyceae</taxon>
        <taxon>Pyramimonadales</taxon>
        <taxon>Pyramimonadaceae</taxon>
        <taxon>Cymbomonas</taxon>
    </lineage>
</organism>